<evidence type="ECO:0000259" key="8">
    <source>
        <dbReference type="PROSITE" id="PS50111"/>
    </source>
</evidence>
<dbReference type="RefSeq" id="WP_127761815.1">
    <property type="nucleotide sequence ID" value="NZ_CP026095.1"/>
</dbReference>
<evidence type="ECO:0000256" key="2">
    <source>
        <dbReference type="ARBA" id="ARBA00022475"/>
    </source>
</evidence>
<comment type="subcellular location">
    <subcellularLocation>
        <location evidence="1">Cell membrane</location>
    </subcellularLocation>
</comment>
<reference evidence="10 11" key="1">
    <citation type="submission" date="2018-01" db="EMBL/GenBank/DDBJ databases">
        <title>Bacillus asahii Genome sequencing and assembly.</title>
        <authorList>
            <person name="Jiang H."/>
            <person name="Feng Y."/>
            <person name="Zhao F."/>
            <person name="Lin X."/>
        </authorList>
    </citation>
    <scope>NUCLEOTIDE SEQUENCE [LARGE SCALE GENOMIC DNA]</scope>
    <source>
        <strain evidence="10 11">OM18</strain>
    </source>
</reference>
<keyword evidence="4 6" id="KW-0807">Transducer</keyword>
<dbReference type="OrthoDB" id="369835at2"/>
<proteinExistence type="inferred from homology"/>
<sequence>MVISIKWKILLPIILSLIVVFGGFSFFLTKQVEQSLTQKGEAIVSTIQLNIEDSIISREKAESILDQEMIGQAVMTASLFEKGTSYEELVELSEKSGIDEFWITDQHGNTILTNMAKKVDFNFSSDPNGQAYEFMKLISGEESVVTQKATERSVDGKLYKFVGVTGWNDERIVQVGRDGATLQELDQQIGIPPMIASLKDELSDTVKYAAILSKSGEVIVSTNEKLSLDSNIETNKQWNGEVNNQRVMYFSKSLSNGQLLVVGLSNEVMDTVQLYTMLAALISIILVILAIYFVVRKLLKPLEMMTKSLEEISHGEGDLTMRLDVHRKDEIGQLASAFNQTLSQIQEIIIGVKQTAANVLDSSSSLSTLTEETAKQTHLVSESVEQIEQGAATQSAMTDECVHTTTGLALNIQQVTEVSSELFKQSERTKEAAETGYRVINDAVNQMKTIDESVHILSETIGMIQSNTVEINSFLSTISAISEQTNLLALNAAIEAARAGEHGRGFSIVAEEVRKLAEHTNTATEQIQALIGRMQHEVERSANHMHISSDYVDTGKEITEEAGQSFLHVLKEISGITEKLQSITQATEEVSAGTEEMNAAIETIAGASHEAQHHIQSISDNCDIQNERMNNMIDSIYQLRENSKQLHSKVNHFKTN</sequence>
<evidence type="ECO:0000256" key="7">
    <source>
        <dbReference type="SAM" id="Phobius"/>
    </source>
</evidence>
<protein>
    <submittedName>
        <fullName evidence="10">Chemotaxis protein</fullName>
    </submittedName>
</protein>
<dbReference type="SUPFAM" id="SSF58104">
    <property type="entry name" value="Methyl-accepting chemotaxis protein (MCP) signaling domain"/>
    <property type="match status" value="1"/>
</dbReference>
<dbReference type="KEGG" id="pasa:BAOM_4356"/>
<dbReference type="SMART" id="SM00283">
    <property type="entry name" value="MA"/>
    <property type="match status" value="1"/>
</dbReference>
<dbReference type="Proteomes" id="UP000283095">
    <property type="component" value="Chromosome"/>
</dbReference>
<dbReference type="PROSITE" id="PS50111">
    <property type="entry name" value="CHEMOTAXIS_TRANSDUC_2"/>
    <property type="match status" value="1"/>
</dbReference>
<dbReference type="PANTHER" id="PTHR32089:SF112">
    <property type="entry name" value="LYSOZYME-LIKE PROTEIN-RELATED"/>
    <property type="match status" value="1"/>
</dbReference>
<evidence type="ECO:0000256" key="3">
    <source>
        <dbReference type="ARBA" id="ARBA00023136"/>
    </source>
</evidence>
<dbReference type="SMART" id="SM00304">
    <property type="entry name" value="HAMP"/>
    <property type="match status" value="1"/>
</dbReference>
<dbReference type="PANTHER" id="PTHR32089">
    <property type="entry name" value="METHYL-ACCEPTING CHEMOTAXIS PROTEIN MCPB"/>
    <property type="match status" value="1"/>
</dbReference>
<feature type="transmembrane region" description="Helical" evidence="7">
    <location>
        <begin position="274"/>
        <end position="295"/>
    </location>
</feature>
<dbReference type="Gene3D" id="1.10.287.950">
    <property type="entry name" value="Methyl-accepting chemotaxis protein"/>
    <property type="match status" value="1"/>
</dbReference>
<dbReference type="GO" id="GO:0007165">
    <property type="term" value="P:signal transduction"/>
    <property type="evidence" value="ECO:0007669"/>
    <property type="project" value="UniProtKB-KW"/>
</dbReference>
<dbReference type="Pfam" id="PF00672">
    <property type="entry name" value="HAMP"/>
    <property type="match status" value="1"/>
</dbReference>
<evidence type="ECO:0000256" key="1">
    <source>
        <dbReference type="ARBA" id="ARBA00004236"/>
    </source>
</evidence>
<dbReference type="Gene3D" id="6.10.340.10">
    <property type="match status" value="1"/>
</dbReference>
<organism evidence="10 11">
    <name type="scientific">Peribacillus asahii</name>
    <dbReference type="NCBI Taxonomy" id="228899"/>
    <lineage>
        <taxon>Bacteria</taxon>
        <taxon>Bacillati</taxon>
        <taxon>Bacillota</taxon>
        <taxon>Bacilli</taxon>
        <taxon>Bacillales</taxon>
        <taxon>Bacillaceae</taxon>
        <taxon>Peribacillus</taxon>
    </lineage>
</organism>
<evidence type="ECO:0000256" key="5">
    <source>
        <dbReference type="ARBA" id="ARBA00029447"/>
    </source>
</evidence>
<accession>A0A3T0KX78</accession>
<dbReference type="EMBL" id="CP026095">
    <property type="protein sequence ID" value="AZV44936.1"/>
    <property type="molecule type" value="Genomic_DNA"/>
</dbReference>
<keyword evidence="7" id="KW-0812">Transmembrane</keyword>
<evidence type="ECO:0000256" key="4">
    <source>
        <dbReference type="ARBA" id="ARBA00023224"/>
    </source>
</evidence>
<dbReference type="CDD" id="cd06225">
    <property type="entry name" value="HAMP"/>
    <property type="match status" value="1"/>
</dbReference>
<feature type="domain" description="HAMP" evidence="9">
    <location>
        <begin position="296"/>
        <end position="350"/>
    </location>
</feature>
<dbReference type="PROSITE" id="PS50885">
    <property type="entry name" value="HAMP"/>
    <property type="match status" value="1"/>
</dbReference>
<feature type="transmembrane region" description="Helical" evidence="7">
    <location>
        <begin position="9"/>
        <end position="28"/>
    </location>
</feature>
<name>A0A3T0KX78_9BACI</name>
<dbReference type="InterPro" id="IPR003660">
    <property type="entry name" value="HAMP_dom"/>
</dbReference>
<keyword evidence="3 7" id="KW-0472">Membrane</keyword>
<evidence type="ECO:0000259" key="9">
    <source>
        <dbReference type="PROSITE" id="PS50885"/>
    </source>
</evidence>
<evidence type="ECO:0000313" key="10">
    <source>
        <dbReference type="EMBL" id="AZV44936.1"/>
    </source>
</evidence>
<dbReference type="InterPro" id="IPR004089">
    <property type="entry name" value="MCPsignal_dom"/>
</dbReference>
<evidence type="ECO:0000256" key="6">
    <source>
        <dbReference type="PROSITE-ProRule" id="PRU00284"/>
    </source>
</evidence>
<dbReference type="AlphaFoldDB" id="A0A3T0KX78"/>
<comment type="similarity">
    <text evidence="5">Belongs to the methyl-accepting chemotaxis (MCP) protein family.</text>
</comment>
<keyword evidence="2" id="KW-1003">Cell membrane</keyword>
<dbReference type="CDD" id="cd11386">
    <property type="entry name" value="MCP_signal"/>
    <property type="match status" value="1"/>
</dbReference>
<feature type="domain" description="Methyl-accepting transducer" evidence="8">
    <location>
        <begin position="369"/>
        <end position="605"/>
    </location>
</feature>
<evidence type="ECO:0000313" key="11">
    <source>
        <dbReference type="Proteomes" id="UP000283095"/>
    </source>
</evidence>
<dbReference type="Pfam" id="PF00015">
    <property type="entry name" value="MCPsignal"/>
    <property type="match status" value="1"/>
</dbReference>
<keyword evidence="7" id="KW-1133">Transmembrane helix</keyword>
<dbReference type="GO" id="GO:0005886">
    <property type="term" value="C:plasma membrane"/>
    <property type="evidence" value="ECO:0007669"/>
    <property type="project" value="UniProtKB-SubCell"/>
</dbReference>
<gene>
    <name evidence="10" type="primary">mcp</name>
    <name evidence="10" type="ORF">BAOM_4356</name>
</gene>